<gene>
    <name evidence="2" type="ORF">PILCRDRAFT_91217</name>
</gene>
<dbReference type="STRING" id="765440.A0A0C3FC64"/>
<dbReference type="Pfam" id="PF20149">
    <property type="entry name" value="DUF6532"/>
    <property type="match status" value="1"/>
</dbReference>
<evidence type="ECO:0000313" key="3">
    <source>
        <dbReference type="Proteomes" id="UP000054166"/>
    </source>
</evidence>
<dbReference type="InterPro" id="IPR045341">
    <property type="entry name" value="DUF6532"/>
</dbReference>
<feature type="domain" description="DUF6532" evidence="1">
    <location>
        <begin position="155"/>
        <end position="272"/>
    </location>
</feature>
<protein>
    <recommendedName>
        <fullName evidence="1">DUF6532 domain-containing protein</fullName>
    </recommendedName>
</protein>
<sequence>MPTAQQTLPPQYQMSMQPPAYLQQNHHPQFTHNPQQSMSHVSPPDLYMLYQQSHSNHPSQSLFFGRNDAWAQEGIGLMGMNDFPPHLYDGTYPPDGIGKASIVSLEPSNHNHNRALPLVQVLLQSGDKINHKVSIKIYLSDLSIKKAWPDSFRHARSTWCTELKNHIYESLHLWRLIPSPDECVKMNPTDIQEYTKKAITEILNGKEYICSSTNVLGTKAHFSNLSYHTIMLDYWFSPKSIACCFPHEFQPHFSIKLMALNALLAEIVLGNFDPITDDSDIKFSPTLLPWLYDEMEDSGTGSVENQGISDDWQADALAEAGPNNFNGAWQSDDIS</sequence>
<dbReference type="EMBL" id="KN833026">
    <property type="protein sequence ID" value="KIM77351.1"/>
    <property type="molecule type" value="Genomic_DNA"/>
</dbReference>
<proteinExistence type="predicted"/>
<evidence type="ECO:0000259" key="1">
    <source>
        <dbReference type="Pfam" id="PF20149"/>
    </source>
</evidence>
<keyword evidence="3" id="KW-1185">Reference proteome</keyword>
<dbReference type="Proteomes" id="UP000054166">
    <property type="component" value="Unassembled WGS sequence"/>
</dbReference>
<dbReference type="HOGENOM" id="CLU_829272_0_0_1"/>
<dbReference type="AlphaFoldDB" id="A0A0C3FC64"/>
<accession>A0A0C3FC64</accession>
<organism evidence="2 3">
    <name type="scientific">Piloderma croceum (strain F 1598)</name>
    <dbReference type="NCBI Taxonomy" id="765440"/>
    <lineage>
        <taxon>Eukaryota</taxon>
        <taxon>Fungi</taxon>
        <taxon>Dikarya</taxon>
        <taxon>Basidiomycota</taxon>
        <taxon>Agaricomycotina</taxon>
        <taxon>Agaricomycetes</taxon>
        <taxon>Agaricomycetidae</taxon>
        <taxon>Atheliales</taxon>
        <taxon>Atheliaceae</taxon>
        <taxon>Piloderma</taxon>
    </lineage>
</organism>
<reference evidence="3" key="2">
    <citation type="submission" date="2015-01" db="EMBL/GenBank/DDBJ databases">
        <title>Evolutionary Origins and Diversification of the Mycorrhizal Mutualists.</title>
        <authorList>
            <consortium name="DOE Joint Genome Institute"/>
            <consortium name="Mycorrhizal Genomics Consortium"/>
            <person name="Kohler A."/>
            <person name="Kuo A."/>
            <person name="Nagy L.G."/>
            <person name="Floudas D."/>
            <person name="Copeland A."/>
            <person name="Barry K.W."/>
            <person name="Cichocki N."/>
            <person name="Veneault-Fourrey C."/>
            <person name="LaButti K."/>
            <person name="Lindquist E.A."/>
            <person name="Lipzen A."/>
            <person name="Lundell T."/>
            <person name="Morin E."/>
            <person name="Murat C."/>
            <person name="Riley R."/>
            <person name="Ohm R."/>
            <person name="Sun H."/>
            <person name="Tunlid A."/>
            <person name="Henrissat B."/>
            <person name="Grigoriev I.V."/>
            <person name="Hibbett D.S."/>
            <person name="Martin F."/>
        </authorList>
    </citation>
    <scope>NUCLEOTIDE SEQUENCE [LARGE SCALE GENOMIC DNA]</scope>
    <source>
        <strain evidence="3">F 1598</strain>
    </source>
</reference>
<evidence type="ECO:0000313" key="2">
    <source>
        <dbReference type="EMBL" id="KIM77351.1"/>
    </source>
</evidence>
<dbReference type="InParanoid" id="A0A0C3FC64"/>
<name>A0A0C3FC64_PILCF</name>
<reference evidence="2 3" key="1">
    <citation type="submission" date="2014-04" db="EMBL/GenBank/DDBJ databases">
        <authorList>
            <consortium name="DOE Joint Genome Institute"/>
            <person name="Kuo A."/>
            <person name="Tarkka M."/>
            <person name="Buscot F."/>
            <person name="Kohler A."/>
            <person name="Nagy L.G."/>
            <person name="Floudas D."/>
            <person name="Copeland A."/>
            <person name="Barry K.W."/>
            <person name="Cichocki N."/>
            <person name="Veneault-Fourrey C."/>
            <person name="LaButti K."/>
            <person name="Lindquist E.A."/>
            <person name="Lipzen A."/>
            <person name="Lundell T."/>
            <person name="Morin E."/>
            <person name="Murat C."/>
            <person name="Sun H."/>
            <person name="Tunlid A."/>
            <person name="Henrissat B."/>
            <person name="Grigoriev I.V."/>
            <person name="Hibbett D.S."/>
            <person name="Martin F."/>
            <person name="Nordberg H.P."/>
            <person name="Cantor M.N."/>
            <person name="Hua S.X."/>
        </authorList>
    </citation>
    <scope>NUCLEOTIDE SEQUENCE [LARGE SCALE GENOMIC DNA]</scope>
    <source>
        <strain evidence="2 3">F 1598</strain>
    </source>
</reference>